<dbReference type="CDD" id="cd07040">
    <property type="entry name" value="HP"/>
    <property type="match status" value="1"/>
</dbReference>
<organism evidence="1 2">
    <name type="scientific">Brettanomyces naardenensis</name>
    <name type="common">Yeast</name>
    <dbReference type="NCBI Taxonomy" id="13370"/>
    <lineage>
        <taxon>Eukaryota</taxon>
        <taxon>Fungi</taxon>
        <taxon>Dikarya</taxon>
        <taxon>Ascomycota</taxon>
        <taxon>Saccharomycotina</taxon>
        <taxon>Pichiomycetes</taxon>
        <taxon>Pichiales</taxon>
        <taxon>Pichiaceae</taxon>
        <taxon>Brettanomyces</taxon>
    </lineage>
</organism>
<dbReference type="OrthoDB" id="496981at2759"/>
<gene>
    <name evidence="1" type="ORF">BRENAR_LOCUS567</name>
</gene>
<protein>
    <submittedName>
        <fullName evidence="1">DEKNAAC100815</fullName>
    </submittedName>
</protein>
<dbReference type="InterPro" id="IPR050275">
    <property type="entry name" value="PGM_Phosphatase"/>
</dbReference>
<reference evidence="1 2" key="1">
    <citation type="submission" date="2018-12" db="EMBL/GenBank/DDBJ databases">
        <authorList>
            <person name="Tiukova I."/>
            <person name="Dainat J."/>
        </authorList>
    </citation>
    <scope>NUCLEOTIDE SEQUENCE [LARGE SCALE GENOMIC DNA]</scope>
</reference>
<keyword evidence="2" id="KW-1185">Reference proteome</keyword>
<dbReference type="FunCoup" id="A0A448YG00">
    <property type="interactions" value="171"/>
</dbReference>
<dbReference type="PANTHER" id="PTHR48100">
    <property type="entry name" value="BROAD-SPECIFICITY PHOSPHATASE YOR283W-RELATED"/>
    <property type="match status" value="1"/>
</dbReference>
<dbReference type="InParanoid" id="A0A448YG00"/>
<evidence type="ECO:0000313" key="1">
    <source>
        <dbReference type="EMBL" id="VEU19831.1"/>
    </source>
</evidence>
<dbReference type="GO" id="GO:0016791">
    <property type="term" value="F:phosphatase activity"/>
    <property type="evidence" value="ECO:0007669"/>
    <property type="project" value="TreeGrafter"/>
</dbReference>
<dbReference type="AlphaFoldDB" id="A0A448YG00"/>
<dbReference type="SUPFAM" id="SSF53254">
    <property type="entry name" value="Phosphoglycerate mutase-like"/>
    <property type="match status" value="1"/>
</dbReference>
<dbReference type="PANTHER" id="PTHR48100:SF1">
    <property type="entry name" value="HISTIDINE PHOSPHATASE FAMILY PROTEIN-RELATED"/>
    <property type="match status" value="1"/>
</dbReference>
<evidence type="ECO:0000313" key="2">
    <source>
        <dbReference type="Proteomes" id="UP000290900"/>
    </source>
</evidence>
<dbReference type="EMBL" id="CAACVR010000001">
    <property type="protein sequence ID" value="VEU19831.1"/>
    <property type="molecule type" value="Genomic_DNA"/>
</dbReference>
<dbReference type="InterPro" id="IPR029033">
    <property type="entry name" value="His_PPase_superfam"/>
</dbReference>
<proteinExistence type="predicted"/>
<dbReference type="Gene3D" id="3.40.50.1240">
    <property type="entry name" value="Phosphoglycerate mutase-like"/>
    <property type="match status" value="1"/>
</dbReference>
<sequence length="340" mass="38513">MSSLFKVNECDLIDAHGNQPEVAKYLKERAALDTERDAKTGKLTRPWQFEDTPGFFKQSDPNTDDSKFDLISERMGLALESWDALVAKLDELNRNAKPNECYKLVFCARHGQGYHNYAILTFGMDAWNKKWSVLPGTTLPNGKKIVWGPDPRLTELGEKQASEIHDLFLREIGSGLPIPSRFFSSPFTRAAMTLIRTWKGIAICEDGEDETRLEAKKRYHPLVKESLRETIGEHLCDKRGVMSDFLKNWGSWGFVLEDGIPDQDTLYRDDWRESLSGQSLRADSFLQDLFEQYPDDSIIYTASHAGEIRALITATGHRQFAVTTAGMLPMIIKGTRAEAN</sequence>
<dbReference type="Proteomes" id="UP000290900">
    <property type="component" value="Unassembled WGS sequence"/>
</dbReference>
<name>A0A448YG00_BRENA</name>
<dbReference type="GO" id="GO:0005737">
    <property type="term" value="C:cytoplasm"/>
    <property type="evidence" value="ECO:0007669"/>
    <property type="project" value="TreeGrafter"/>
</dbReference>
<accession>A0A448YG00</accession>